<gene>
    <name evidence="2" type="ORF">V6N11_059354</name>
</gene>
<name>A0ABR1ZCM5_9ROSI</name>
<organism evidence="2 3">
    <name type="scientific">Hibiscus sabdariffa</name>
    <name type="common">roselle</name>
    <dbReference type="NCBI Taxonomy" id="183260"/>
    <lineage>
        <taxon>Eukaryota</taxon>
        <taxon>Viridiplantae</taxon>
        <taxon>Streptophyta</taxon>
        <taxon>Embryophyta</taxon>
        <taxon>Tracheophyta</taxon>
        <taxon>Spermatophyta</taxon>
        <taxon>Magnoliopsida</taxon>
        <taxon>eudicotyledons</taxon>
        <taxon>Gunneridae</taxon>
        <taxon>Pentapetalae</taxon>
        <taxon>rosids</taxon>
        <taxon>malvids</taxon>
        <taxon>Malvales</taxon>
        <taxon>Malvaceae</taxon>
        <taxon>Malvoideae</taxon>
        <taxon>Hibiscus</taxon>
    </lineage>
</organism>
<protein>
    <recommendedName>
        <fullName evidence="1">RNase H type-1 domain-containing protein</fullName>
    </recommendedName>
</protein>
<sequence>MTQIKRDQLGELCLTKSMNIYGQNQSSGMEIQMGLDVEEGLLDQPEGNKRTGLVEDSCEPEIKRLWENFEGTIPDRLREVCTGLDSWFHKLRSSRKVTISALRKRLEFLTEQTPKDDVLGDCHFIITKLQSPQQDLSVIIALIWAILEMAKSLNACQFRYIPRTGNQVAHTLARDSSSGEADRYSVEELPPSDAFLVESDKRGLDPP</sequence>
<evidence type="ECO:0000313" key="2">
    <source>
        <dbReference type="EMBL" id="KAK8477891.1"/>
    </source>
</evidence>
<proteinExistence type="predicted"/>
<accession>A0ABR1ZCM5</accession>
<dbReference type="Proteomes" id="UP001396334">
    <property type="component" value="Unassembled WGS sequence"/>
</dbReference>
<feature type="domain" description="RNase H type-1" evidence="1">
    <location>
        <begin position="79"/>
        <end position="175"/>
    </location>
</feature>
<keyword evidence="3" id="KW-1185">Reference proteome</keyword>
<evidence type="ECO:0000313" key="3">
    <source>
        <dbReference type="Proteomes" id="UP001396334"/>
    </source>
</evidence>
<reference evidence="2 3" key="1">
    <citation type="journal article" date="2024" name="G3 (Bethesda)">
        <title>Genome assembly of Hibiscus sabdariffa L. provides insights into metabolisms of medicinal natural products.</title>
        <authorList>
            <person name="Kim T."/>
        </authorList>
    </citation>
    <scope>NUCLEOTIDE SEQUENCE [LARGE SCALE GENOMIC DNA]</scope>
    <source>
        <strain evidence="2">TK-2024</strain>
        <tissue evidence="2">Old leaves</tissue>
    </source>
</reference>
<comment type="caution">
    <text evidence="2">The sequence shown here is derived from an EMBL/GenBank/DDBJ whole genome shotgun (WGS) entry which is preliminary data.</text>
</comment>
<dbReference type="InterPro" id="IPR036397">
    <property type="entry name" value="RNaseH_sf"/>
</dbReference>
<evidence type="ECO:0000259" key="1">
    <source>
        <dbReference type="Pfam" id="PF13456"/>
    </source>
</evidence>
<dbReference type="Gene3D" id="3.30.420.10">
    <property type="entry name" value="Ribonuclease H-like superfamily/Ribonuclease H"/>
    <property type="match status" value="1"/>
</dbReference>
<dbReference type="EMBL" id="JBBPBN010001610">
    <property type="protein sequence ID" value="KAK8477891.1"/>
    <property type="molecule type" value="Genomic_DNA"/>
</dbReference>
<dbReference type="Pfam" id="PF13456">
    <property type="entry name" value="RVT_3"/>
    <property type="match status" value="1"/>
</dbReference>
<dbReference type="InterPro" id="IPR002156">
    <property type="entry name" value="RNaseH_domain"/>
</dbReference>